<evidence type="ECO:0008006" key="4">
    <source>
        <dbReference type="Google" id="ProtNLM"/>
    </source>
</evidence>
<proteinExistence type="predicted"/>
<protein>
    <recommendedName>
        <fullName evidence="4">Secreted protein</fullName>
    </recommendedName>
</protein>
<feature type="chain" id="PRO_5034996202" description="Secreted protein" evidence="1">
    <location>
        <begin position="25"/>
        <end position="108"/>
    </location>
</feature>
<evidence type="ECO:0000313" key="3">
    <source>
        <dbReference type="Proteomes" id="UP000620124"/>
    </source>
</evidence>
<comment type="caution">
    <text evidence="2">The sequence shown here is derived from an EMBL/GenBank/DDBJ whole genome shotgun (WGS) entry which is preliminary data.</text>
</comment>
<dbReference type="PROSITE" id="PS51257">
    <property type="entry name" value="PROKAR_LIPOPROTEIN"/>
    <property type="match status" value="1"/>
</dbReference>
<accession>A0A8H6XMA5</accession>
<evidence type="ECO:0000256" key="1">
    <source>
        <dbReference type="SAM" id="SignalP"/>
    </source>
</evidence>
<feature type="signal peptide" evidence="1">
    <location>
        <begin position="1"/>
        <end position="24"/>
    </location>
</feature>
<keyword evidence="1" id="KW-0732">Signal</keyword>
<gene>
    <name evidence="2" type="ORF">MVEN_01740000</name>
</gene>
<organism evidence="2 3">
    <name type="scientific">Mycena venus</name>
    <dbReference type="NCBI Taxonomy" id="2733690"/>
    <lineage>
        <taxon>Eukaryota</taxon>
        <taxon>Fungi</taxon>
        <taxon>Dikarya</taxon>
        <taxon>Basidiomycota</taxon>
        <taxon>Agaricomycotina</taxon>
        <taxon>Agaricomycetes</taxon>
        <taxon>Agaricomycetidae</taxon>
        <taxon>Agaricales</taxon>
        <taxon>Marasmiineae</taxon>
        <taxon>Mycenaceae</taxon>
        <taxon>Mycena</taxon>
    </lineage>
</organism>
<dbReference type="AlphaFoldDB" id="A0A8H6XMA5"/>
<dbReference type="EMBL" id="JACAZI010000016">
    <property type="protein sequence ID" value="KAF7343096.1"/>
    <property type="molecule type" value="Genomic_DNA"/>
</dbReference>
<sequence length="108" mass="11255">MFSTTKIPVFLASVVFACISTVSAADSVFFSAPSCAGTQLQTIDYTSGLCVPSNGAESVQLASDAGATETFVFYTDVEHQDPSFQIVLGPGESKCVDIPGNIQSVGMF</sequence>
<dbReference type="OrthoDB" id="2854395at2759"/>
<reference evidence="2" key="1">
    <citation type="submission" date="2020-05" db="EMBL/GenBank/DDBJ databases">
        <title>Mycena genomes resolve the evolution of fungal bioluminescence.</title>
        <authorList>
            <person name="Tsai I.J."/>
        </authorList>
    </citation>
    <scope>NUCLEOTIDE SEQUENCE</scope>
    <source>
        <strain evidence="2">CCC161011</strain>
    </source>
</reference>
<keyword evidence="3" id="KW-1185">Reference proteome</keyword>
<evidence type="ECO:0000313" key="2">
    <source>
        <dbReference type="EMBL" id="KAF7343096.1"/>
    </source>
</evidence>
<name>A0A8H6XMA5_9AGAR</name>
<dbReference type="Proteomes" id="UP000620124">
    <property type="component" value="Unassembled WGS sequence"/>
</dbReference>